<dbReference type="InterPro" id="IPR037171">
    <property type="entry name" value="NagB/RpiA_transferase-like"/>
</dbReference>
<dbReference type="SUPFAM" id="SSF100950">
    <property type="entry name" value="NagB/RpiA/CoA transferase-like"/>
    <property type="match status" value="1"/>
</dbReference>
<dbReference type="RefSeq" id="WP_119514428.1">
    <property type="nucleotide sequence ID" value="NZ_QXFK01000019.1"/>
</dbReference>
<dbReference type="Proteomes" id="UP000285092">
    <property type="component" value="Unassembled WGS sequence"/>
</dbReference>
<evidence type="ECO:0000313" key="1">
    <source>
        <dbReference type="EMBL" id="RIV75502.1"/>
    </source>
</evidence>
<sequence>MPTIDKTMDAAAVVSRLRSGMTLGIGGWGPRRKPMALVREILRSDLKDLTLVSYGGPDVGMLCAAGKVKKLIFAFVSLDEIPLEPWFRKSREAGAIEVLELDEGMFQWGLKAAAFSVPFLPTRVGLGTDLLELGGLETVTSPYGDGEVLVAMPALKLDAALIHVHRADRRGNVQALGPDTYYDEWFAKAADECFVSCEELVDAMEASYPQDVRANLFERCFVTGVAETPGGAYPTTMPPAYGWDTGWLKKYAAAAKDPGDWSAVAEWAVGASEADYLATVGGPEGVAALPLPVF</sequence>
<accession>A0A418NCI1</accession>
<dbReference type="Gene3D" id="3.40.1080.10">
    <property type="entry name" value="Glutaconate Coenzyme A-transferase"/>
    <property type="match status" value="1"/>
</dbReference>
<dbReference type="EMBL" id="QXFK01000019">
    <property type="protein sequence ID" value="RIV75502.1"/>
    <property type="molecule type" value="Genomic_DNA"/>
</dbReference>
<comment type="caution">
    <text evidence="1">The sequence shown here is derived from an EMBL/GenBank/DDBJ whole genome shotgun (WGS) entry which is preliminary data.</text>
</comment>
<keyword evidence="2" id="KW-1185">Reference proteome</keyword>
<reference evidence="1 2" key="1">
    <citation type="submission" date="2018-08" db="EMBL/GenBank/DDBJ databases">
        <title>Altererythrobacter sp.Ery1 and Ery12, the genome sequencing of novel strains in genus Alterythrobacter.</title>
        <authorList>
            <person name="Cheng H."/>
            <person name="Wu Y.-H."/>
            <person name="Fang C."/>
            <person name="Xu X.-W."/>
        </authorList>
    </citation>
    <scope>NUCLEOTIDE SEQUENCE [LARGE SCALE GENOMIC DNA]</scope>
    <source>
        <strain evidence="1 2">Ery1</strain>
    </source>
</reference>
<dbReference type="InterPro" id="IPR004165">
    <property type="entry name" value="CoA_trans_fam_I"/>
</dbReference>
<name>A0A418NCI1_9SPHN</name>
<organism evidence="1 2">
    <name type="scientific">Pelagerythrobacter aerophilus</name>
    <dbReference type="NCBI Taxonomy" id="2306995"/>
    <lineage>
        <taxon>Bacteria</taxon>
        <taxon>Pseudomonadati</taxon>
        <taxon>Pseudomonadota</taxon>
        <taxon>Alphaproteobacteria</taxon>
        <taxon>Sphingomonadales</taxon>
        <taxon>Erythrobacteraceae</taxon>
        <taxon>Pelagerythrobacter</taxon>
    </lineage>
</organism>
<dbReference type="AlphaFoldDB" id="A0A418NCI1"/>
<proteinExistence type="predicted"/>
<evidence type="ECO:0000313" key="2">
    <source>
        <dbReference type="Proteomes" id="UP000285092"/>
    </source>
</evidence>
<dbReference type="Gene3D" id="3.30.30.40">
    <property type="match status" value="1"/>
</dbReference>
<dbReference type="PANTHER" id="PTHR13707:SF57">
    <property type="entry name" value="SUCCINYL-COA:3-KETOACID COENZYME A TRANSFERASE SUBUNIT B-RELATED"/>
    <property type="match status" value="1"/>
</dbReference>
<dbReference type="PANTHER" id="PTHR13707">
    <property type="entry name" value="KETOACID-COENZYME A TRANSFERASE"/>
    <property type="match status" value="1"/>
</dbReference>
<dbReference type="GO" id="GO:0008410">
    <property type="term" value="F:CoA-transferase activity"/>
    <property type="evidence" value="ECO:0007669"/>
    <property type="project" value="InterPro"/>
</dbReference>
<keyword evidence="1" id="KW-0808">Transferase</keyword>
<dbReference type="SMART" id="SM00882">
    <property type="entry name" value="CoA_trans"/>
    <property type="match status" value="1"/>
</dbReference>
<dbReference type="OrthoDB" id="9777193at2"/>
<protein>
    <submittedName>
        <fullName evidence="1">CoA transferase subunit A</fullName>
    </submittedName>
</protein>
<dbReference type="Pfam" id="PF01144">
    <property type="entry name" value="CoA_trans"/>
    <property type="match status" value="1"/>
</dbReference>
<gene>
    <name evidence="1" type="ORF">D2V04_14435</name>
</gene>